<keyword evidence="3" id="KW-1003">Cell membrane</keyword>
<evidence type="ECO:0000259" key="8">
    <source>
        <dbReference type="PROSITE" id="PS50850"/>
    </source>
</evidence>
<keyword evidence="10" id="KW-1185">Reference proteome</keyword>
<dbReference type="PANTHER" id="PTHR23513">
    <property type="entry name" value="INTEGRAL MEMBRANE EFFLUX PROTEIN-RELATED"/>
    <property type="match status" value="1"/>
</dbReference>
<feature type="transmembrane region" description="Helical" evidence="7">
    <location>
        <begin position="348"/>
        <end position="371"/>
    </location>
</feature>
<dbReference type="Gene3D" id="1.20.1250.20">
    <property type="entry name" value="MFS general substrate transporter like domains"/>
    <property type="match status" value="1"/>
</dbReference>
<keyword evidence="6 7" id="KW-0472">Membrane</keyword>
<feature type="domain" description="Major facilitator superfamily (MFS) profile" evidence="8">
    <location>
        <begin position="199"/>
        <end position="451"/>
    </location>
</feature>
<evidence type="ECO:0000256" key="5">
    <source>
        <dbReference type="ARBA" id="ARBA00022989"/>
    </source>
</evidence>
<comment type="subcellular location">
    <subcellularLocation>
        <location evidence="1">Cell inner membrane</location>
        <topology evidence="1">Multi-pass membrane protein</topology>
    </subcellularLocation>
</comment>
<feature type="transmembrane region" description="Helical" evidence="7">
    <location>
        <begin position="168"/>
        <end position="191"/>
    </location>
</feature>
<feature type="transmembrane region" description="Helical" evidence="7">
    <location>
        <begin position="129"/>
        <end position="148"/>
    </location>
</feature>
<reference evidence="9 10" key="1">
    <citation type="submission" date="2019-09" db="EMBL/GenBank/DDBJ databases">
        <title>Phylogeny of genus Pseudoclavibacter and closely related genus.</title>
        <authorList>
            <person name="Li Y."/>
        </authorList>
    </citation>
    <scope>NUCLEOTIDE SEQUENCE [LARGE SCALE GENOMIC DNA]</scope>
    <source>
        <strain evidence="9 10">EGI 60007</strain>
    </source>
</reference>
<evidence type="ECO:0000313" key="10">
    <source>
        <dbReference type="Proteomes" id="UP000431744"/>
    </source>
</evidence>
<dbReference type="InterPro" id="IPR036259">
    <property type="entry name" value="MFS_trans_sf"/>
</dbReference>
<keyword evidence="5 7" id="KW-1133">Transmembrane helix</keyword>
<feature type="transmembrane region" description="Helical" evidence="7">
    <location>
        <begin position="197"/>
        <end position="217"/>
    </location>
</feature>
<dbReference type="Pfam" id="PF05977">
    <property type="entry name" value="MFS_3"/>
    <property type="match status" value="1"/>
</dbReference>
<accession>A0A6H9WNM4</accession>
<name>A0A6H9WNM4_9MICO</name>
<feature type="transmembrane region" description="Helical" evidence="7">
    <location>
        <begin position="32"/>
        <end position="55"/>
    </location>
</feature>
<dbReference type="GO" id="GO:0005886">
    <property type="term" value="C:plasma membrane"/>
    <property type="evidence" value="ECO:0007669"/>
    <property type="project" value="UniProtKB-SubCell"/>
</dbReference>
<evidence type="ECO:0000256" key="6">
    <source>
        <dbReference type="ARBA" id="ARBA00023136"/>
    </source>
</evidence>
<dbReference type="OrthoDB" id="5494559at2"/>
<protein>
    <submittedName>
        <fullName evidence="9">MFS transporter</fullName>
    </submittedName>
</protein>
<feature type="transmembrane region" description="Helical" evidence="7">
    <location>
        <begin position="308"/>
        <end position="336"/>
    </location>
</feature>
<dbReference type="EMBL" id="WBJY01000004">
    <property type="protein sequence ID" value="KAB1646855.1"/>
    <property type="molecule type" value="Genomic_DNA"/>
</dbReference>
<dbReference type="RefSeq" id="WP_158030021.1">
    <property type="nucleotide sequence ID" value="NZ_BMHG01000002.1"/>
</dbReference>
<dbReference type="AlphaFoldDB" id="A0A6H9WNM4"/>
<organism evidence="9 10">
    <name type="scientific">Pseudoclavibacter endophyticus</name>
    <dbReference type="NCBI Taxonomy" id="1778590"/>
    <lineage>
        <taxon>Bacteria</taxon>
        <taxon>Bacillati</taxon>
        <taxon>Actinomycetota</taxon>
        <taxon>Actinomycetes</taxon>
        <taxon>Micrococcales</taxon>
        <taxon>Microbacteriaceae</taxon>
        <taxon>Pseudoclavibacter</taxon>
    </lineage>
</organism>
<dbReference type="SUPFAM" id="SSF103473">
    <property type="entry name" value="MFS general substrate transporter"/>
    <property type="match status" value="1"/>
</dbReference>
<keyword evidence="2" id="KW-0813">Transport</keyword>
<feature type="transmembrane region" description="Helical" evidence="7">
    <location>
        <begin position="94"/>
        <end position="114"/>
    </location>
</feature>
<evidence type="ECO:0000256" key="3">
    <source>
        <dbReference type="ARBA" id="ARBA00022475"/>
    </source>
</evidence>
<sequence>MPATTDDSGAPQRKRALVDLAPLRVSPTFARLWIGSSIQGIGSWLTLTAVGLLIYDITQSTFMVALVGGIALVPMVAAGIWGGMLADAFDRRTVAITTTILGWLSTLGLFALALTDGVLAAQGVRVDVWPLYIFTTINAVTTTMTSAARTAAIPRILPVEYVSRATALNGITMGTQVAVGPALAGIMIAGLGYPLTFLIDVILFTAGFIGIIGLPKLPPIGQVAKPGLQSLIDGVRFLRTAPNIRMSFIVDIIAMSLGRPHALFPAIGVLAIGGGSVTVGFLTAAMAIGTLLTGLFSGRVAHVHRHGVAISWAIMVYGVFTALFGLVVLGGMLGWFGETGEDFSSVSWTALILAFLALLGTGAADEVSAIFRATMLLTAVPDEMRGRTQGLFMAVVAGGPRLGDLVAGTTVALLTLWAPPLFGGVVIIALIALLLRLSPRWRAYDARNPTV</sequence>
<comment type="caution">
    <text evidence="9">The sequence shown here is derived from an EMBL/GenBank/DDBJ whole genome shotgun (WGS) entry which is preliminary data.</text>
</comment>
<dbReference type="Proteomes" id="UP000431744">
    <property type="component" value="Unassembled WGS sequence"/>
</dbReference>
<feature type="transmembrane region" description="Helical" evidence="7">
    <location>
        <begin position="61"/>
        <end position="82"/>
    </location>
</feature>
<evidence type="ECO:0000256" key="1">
    <source>
        <dbReference type="ARBA" id="ARBA00004429"/>
    </source>
</evidence>
<dbReference type="InterPro" id="IPR020846">
    <property type="entry name" value="MFS_dom"/>
</dbReference>
<keyword evidence="4 7" id="KW-0812">Transmembrane</keyword>
<dbReference type="CDD" id="cd06173">
    <property type="entry name" value="MFS_MefA_like"/>
    <property type="match status" value="1"/>
</dbReference>
<dbReference type="GO" id="GO:0022857">
    <property type="term" value="F:transmembrane transporter activity"/>
    <property type="evidence" value="ECO:0007669"/>
    <property type="project" value="InterPro"/>
</dbReference>
<dbReference type="InterPro" id="IPR010290">
    <property type="entry name" value="TM_effector"/>
</dbReference>
<evidence type="ECO:0000256" key="2">
    <source>
        <dbReference type="ARBA" id="ARBA00022448"/>
    </source>
</evidence>
<evidence type="ECO:0000256" key="7">
    <source>
        <dbReference type="SAM" id="Phobius"/>
    </source>
</evidence>
<gene>
    <name evidence="9" type="ORF">F8O04_14070</name>
</gene>
<proteinExistence type="predicted"/>
<evidence type="ECO:0000313" key="9">
    <source>
        <dbReference type="EMBL" id="KAB1646855.1"/>
    </source>
</evidence>
<evidence type="ECO:0000256" key="4">
    <source>
        <dbReference type="ARBA" id="ARBA00022692"/>
    </source>
</evidence>
<dbReference type="PROSITE" id="PS50850">
    <property type="entry name" value="MFS"/>
    <property type="match status" value="1"/>
</dbReference>
<feature type="transmembrane region" description="Helical" evidence="7">
    <location>
        <begin position="420"/>
        <end position="437"/>
    </location>
</feature>
<dbReference type="PANTHER" id="PTHR23513:SF9">
    <property type="entry name" value="ENTEROBACTIN EXPORTER ENTS"/>
    <property type="match status" value="1"/>
</dbReference>
<feature type="transmembrane region" description="Helical" evidence="7">
    <location>
        <begin position="263"/>
        <end position="296"/>
    </location>
</feature>